<feature type="signal peptide" evidence="1">
    <location>
        <begin position="1"/>
        <end position="31"/>
    </location>
</feature>
<gene>
    <name evidence="2" type="ORF">H9X71_11810</name>
</gene>
<keyword evidence="1" id="KW-0732">Signal</keyword>
<evidence type="ECO:0000313" key="3">
    <source>
        <dbReference type="Proteomes" id="UP000516660"/>
    </source>
</evidence>
<name>A0A7L7Z0M9_9MICO</name>
<keyword evidence="3" id="KW-1185">Reference proteome</keyword>
<dbReference type="Proteomes" id="UP000516660">
    <property type="component" value="Chromosome"/>
</dbReference>
<dbReference type="RefSeq" id="WP_191147271.1">
    <property type="nucleotide sequence ID" value="NZ_CP061274.1"/>
</dbReference>
<evidence type="ECO:0000256" key="1">
    <source>
        <dbReference type="SAM" id="SignalP"/>
    </source>
</evidence>
<accession>A0A7L7Z0M9</accession>
<dbReference type="EMBL" id="CP061274">
    <property type="protein sequence ID" value="QOD43274.1"/>
    <property type="molecule type" value="Genomic_DNA"/>
</dbReference>
<reference evidence="2 3" key="1">
    <citation type="submission" date="2020-08" db="EMBL/GenBank/DDBJ databases">
        <title>Description of Clavibacter zhangzhiyonge sp. nov., a phytopathogenic actinobacterium isolated from barley seeds, causing leaf brown spot and decline.</title>
        <authorList>
            <person name="Tian Q."/>
            <person name="Chuan J."/>
            <person name="Zhao W."/>
            <person name="Li X."/>
        </authorList>
    </citation>
    <scope>NUCLEOTIDE SEQUENCE [LARGE SCALE GENOMIC DNA]</scope>
    <source>
        <strain evidence="2 3">DM1</strain>
    </source>
</reference>
<dbReference type="KEGG" id="czh:H9X71_11810"/>
<protein>
    <submittedName>
        <fullName evidence="2">Uncharacterized protein</fullName>
    </submittedName>
</protein>
<feature type="chain" id="PRO_5032843792" evidence="1">
    <location>
        <begin position="32"/>
        <end position="183"/>
    </location>
</feature>
<organism evidence="2 3">
    <name type="scientific">Clavibacter zhangzhiyongii</name>
    <dbReference type="NCBI Taxonomy" id="2768071"/>
    <lineage>
        <taxon>Bacteria</taxon>
        <taxon>Bacillati</taxon>
        <taxon>Actinomycetota</taxon>
        <taxon>Actinomycetes</taxon>
        <taxon>Micrococcales</taxon>
        <taxon>Microbacteriaceae</taxon>
        <taxon>Clavibacter</taxon>
    </lineage>
</organism>
<evidence type="ECO:0000313" key="2">
    <source>
        <dbReference type="EMBL" id="QOD43274.1"/>
    </source>
</evidence>
<proteinExistence type="predicted"/>
<sequence length="183" mass="18545">MHIVIRTAAAAAVALTGGLSLGLAAPTTALAAPHAATSVVHRAPAASADPTARVALTAPVRLTGPDDGSAPLTVQVSQRATCVGTSKCVAFRGTGVPGQTVVVTYQVTKDPLYSNRGAAGIATVSKRAHVDGSGDWSMVTEFPNPVITKDAAGHRGLAYHVVQSEDITTLEATARFAGSIPLR</sequence>
<dbReference type="AlphaFoldDB" id="A0A7L7Z0M9"/>